<proteinExistence type="predicted"/>
<comment type="caution">
    <text evidence="1">The sequence shown here is derived from an EMBL/GenBank/DDBJ whole genome shotgun (WGS) entry which is preliminary data.</text>
</comment>
<name>A0A8T0HR94_CERPU</name>
<evidence type="ECO:0000313" key="1">
    <source>
        <dbReference type="EMBL" id="KAG0573299.1"/>
    </source>
</evidence>
<sequence>MHQIRETDNIWCYIIAVCSLHEMRFRNFAADISFQALYNTVQAHLLLISLGHAGQSLQYVMELG</sequence>
<accession>A0A8T0HR94</accession>
<keyword evidence="2" id="KW-1185">Reference proteome</keyword>
<dbReference type="EMBL" id="CM026426">
    <property type="protein sequence ID" value="KAG0573299.1"/>
    <property type="molecule type" value="Genomic_DNA"/>
</dbReference>
<gene>
    <name evidence="1" type="ORF">KC19_VG166500</name>
</gene>
<evidence type="ECO:0000313" key="2">
    <source>
        <dbReference type="Proteomes" id="UP000822688"/>
    </source>
</evidence>
<protein>
    <submittedName>
        <fullName evidence="1">Uncharacterized protein</fullName>
    </submittedName>
</protein>
<dbReference type="Proteomes" id="UP000822688">
    <property type="component" value="Chromosome V"/>
</dbReference>
<reference evidence="1" key="1">
    <citation type="submission" date="2020-06" db="EMBL/GenBank/DDBJ databases">
        <title>WGS assembly of Ceratodon purpureus strain R40.</title>
        <authorList>
            <person name="Carey S.B."/>
            <person name="Jenkins J."/>
            <person name="Shu S."/>
            <person name="Lovell J.T."/>
            <person name="Sreedasyam A."/>
            <person name="Maumus F."/>
            <person name="Tiley G.P."/>
            <person name="Fernandez-Pozo N."/>
            <person name="Barry K."/>
            <person name="Chen C."/>
            <person name="Wang M."/>
            <person name="Lipzen A."/>
            <person name="Daum C."/>
            <person name="Saski C.A."/>
            <person name="Payton A.C."/>
            <person name="Mcbreen J.C."/>
            <person name="Conrad R.E."/>
            <person name="Kollar L.M."/>
            <person name="Olsson S."/>
            <person name="Huttunen S."/>
            <person name="Landis J.B."/>
            <person name="Wickett N.J."/>
            <person name="Johnson M.G."/>
            <person name="Rensing S.A."/>
            <person name="Grimwood J."/>
            <person name="Schmutz J."/>
            <person name="Mcdaniel S.F."/>
        </authorList>
    </citation>
    <scope>NUCLEOTIDE SEQUENCE</scope>
    <source>
        <strain evidence="1">R40</strain>
    </source>
</reference>
<organism evidence="1 2">
    <name type="scientific">Ceratodon purpureus</name>
    <name type="common">Fire moss</name>
    <name type="synonym">Dicranum purpureum</name>
    <dbReference type="NCBI Taxonomy" id="3225"/>
    <lineage>
        <taxon>Eukaryota</taxon>
        <taxon>Viridiplantae</taxon>
        <taxon>Streptophyta</taxon>
        <taxon>Embryophyta</taxon>
        <taxon>Bryophyta</taxon>
        <taxon>Bryophytina</taxon>
        <taxon>Bryopsida</taxon>
        <taxon>Dicranidae</taxon>
        <taxon>Pseudoditrichales</taxon>
        <taxon>Ditrichaceae</taxon>
        <taxon>Ceratodon</taxon>
    </lineage>
</organism>
<dbReference type="AlphaFoldDB" id="A0A8T0HR94"/>